<organism evidence="2 3">
    <name type="scientific">Neobacillus thermocopriae</name>
    <dbReference type="NCBI Taxonomy" id="1215031"/>
    <lineage>
        <taxon>Bacteria</taxon>
        <taxon>Bacillati</taxon>
        <taxon>Bacillota</taxon>
        <taxon>Bacilli</taxon>
        <taxon>Bacillales</taxon>
        <taxon>Bacillaceae</taxon>
        <taxon>Neobacillus</taxon>
    </lineage>
</organism>
<protein>
    <submittedName>
        <fullName evidence="2">Helix-turn-helix transcriptional regulator</fullName>
    </submittedName>
</protein>
<feature type="domain" description="HTH cro/C1-type" evidence="1">
    <location>
        <begin position="8"/>
        <end position="62"/>
    </location>
</feature>
<dbReference type="GO" id="GO:0003677">
    <property type="term" value="F:DNA binding"/>
    <property type="evidence" value="ECO:0007669"/>
    <property type="project" value="InterPro"/>
</dbReference>
<dbReference type="InterPro" id="IPR010982">
    <property type="entry name" value="Lambda_DNA-bd_dom_sf"/>
</dbReference>
<evidence type="ECO:0000259" key="1">
    <source>
        <dbReference type="PROSITE" id="PS50943"/>
    </source>
</evidence>
<dbReference type="EMBL" id="JAAIUV010000001">
    <property type="protein sequence ID" value="NEX77406.1"/>
    <property type="molecule type" value="Genomic_DNA"/>
</dbReference>
<dbReference type="CDD" id="cd00093">
    <property type="entry name" value="HTH_XRE"/>
    <property type="match status" value="1"/>
</dbReference>
<keyword evidence="3" id="KW-1185">Reference proteome</keyword>
<dbReference type="Proteomes" id="UP000481621">
    <property type="component" value="Unassembled WGS sequence"/>
</dbReference>
<name>A0A6B3TM40_9BACI</name>
<dbReference type="SUPFAM" id="SSF47413">
    <property type="entry name" value="lambda repressor-like DNA-binding domains"/>
    <property type="match status" value="1"/>
</dbReference>
<dbReference type="InterPro" id="IPR001387">
    <property type="entry name" value="Cro/C1-type_HTH"/>
</dbReference>
<accession>A0A6B3TM40</accession>
<gene>
    <name evidence="2" type="ORF">G4Z05_00630</name>
</gene>
<evidence type="ECO:0000313" key="3">
    <source>
        <dbReference type="Proteomes" id="UP000481621"/>
    </source>
</evidence>
<dbReference type="PANTHER" id="PTHR43236:SF1">
    <property type="entry name" value="BLL7220 PROTEIN"/>
    <property type="match status" value="1"/>
</dbReference>
<dbReference type="InterPro" id="IPR052345">
    <property type="entry name" value="Rad_response_metalloprotease"/>
</dbReference>
<proteinExistence type="predicted"/>
<dbReference type="PROSITE" id="PS50943">
    <property type="entry name" value="HTH_CROC1"/>
    <property type="match status" value="1"/>
</dbReference>
<sequence length="144" mass="16357">MSTLGERLKLARERTGLKQTQVKERTNINNKTLSGYENNVSEPDSATLGVLAELYGVSYRWLITGEGPMVEKPVNKLSDKDERDIAKRMEKIKEDLAADGGLSFYGEPLSEEAKESLLEAMEFAVRQAQKINKKYIPKKYREDQ</sequence>
<dbReference type="AlphaFoldDB" id="A0A6B3TM40"/>
<dbReference type="SMART" id="SM00530">
    <property type="entry name" value="HTH_XRE"/>
    <property type="match status" value="1"/>
</dbReference>
<dbReference type="Pfam" id="PF12844">
    <property type="entry name" value="HTH_19"/>
    <property type="match status" value="1"/>
</dbReference>
<dbReference type="Gene3D" id="1.10.260.40">
    <property type="entry name" value="lambda repressor-like DNA-binding domains"/>
    <property type="match status" value="1"/>
</dbReference>
<dbReference type="PANTHER" id="PTHR43236">
    <property type="entry name" value="ANTITOXIN HIGA1"/>
    <property type="match status" value="1"/>
</dbReference>
<evidence type="ECO:0000313" key="2">
    <source>
        <dbReference type="EMBL" id="NEX77406.1"/>
    </source>
</evidence>
<reference evidence="2" key="1">
    <citation type="submission" date="2020-02" db="EMBL/GenBank/DDBJ databases">
        <title>Bacillus sedimentmangrovi sp. nov., isolated from sediment of the mangrove ecosystem.</title>
        <authorList>
            <person name="Liu G."/>
        </authorList>
    </citation>
    <scope>NUCLEOTIDE SEQUENCE [LARGE SCALE GENOMIC DNA]</scope>
    <source>
        <strain evidence="2">SgZ-7</strain>
    </source>
</reference>
<dbReference type="RefSeq" id="WP_163249954.1">
    <property type="nucleotide sequence ID" value="NZ_JAAIUV010000001.1"/>
</dbReference>
<comment type="caution">
    <text evidence="2">The sequence shown here is derived from an EMBL/GenBank/DDBJ whole genome shotgun (WGS) entry which is preliminary data.</text>
</comment>